<feature type="transmembrane region" description="Helical" evidence="1">
    <location>
        <begin position="89"/>
        <end position="111"/>
    </location>
</feature>
<reference evidence="4" key="1">
    <citation type="submission" date="2019-07" db="EMBL/GenBank/DDBJ databases">
        <title>Bacillus alkalisoli sp. nov. isolated from saline soil.</title>
        <authorList>
            <person name="Sun J.-Q."/>
            <person name="Xu L."/>
        </authorList>
    </citation>
    <scope>NUCLEOTIDE SEQUENCE [LARGE SCALE GENOMIC DNA]</scope>
    <source>
        <strain evidence="4">M4U3P1</strain>
    </source>
</reference>
<feature type="domain" description="Calcineurin-like phosphoesterase" evidence="2">
    <location>
        <begin position="133"/>
        <end position="293"/>
    </location>
</feature>
<dbReference type="GO" id="GO:0016787">
    <property type="term" value="F:hydrolase activity"/>
    <property type="evidence" value="ECO:0007669"/>
    <property type="project" value="InterPro"/>
</dbReference>
<evidence type="ECO:0000313" key="3">
    <source>
        <dbReference type="EMBL" id="QKS71274.1"/>
    </source>
</evidence>
<feature type="transmembrane region" description="Helical" evidence="1">
    <location>
        <begin position="64"/>
        <end position="83"/>
    </location>
</feature>
<dbReference type="CDD" id="cd07385">
    <property type="entry name" value="MPP_YkuE_C"/>
    <property type="match status" value="1"/>
</dbReference>
<evidence type="ECO:0000256" key="1">
    <source>
        <dbReference type="SAM" id="Phobius"/>
    </source>
</evidence>
<protein>
    <submittedName>
        <fullName evidence="3">Metallophosphoesterase</fullName>
    </submittedName>
</protein>
<evidence type="ECO:0000259" key="2">
    <source>
        <dbReference type="Pfam" id="PF00149"/>
    </source>
</evidence>
<feature type="transmembrane region" description="Helical" evidence="1">
    <location>
        <begin position="5"/>
        <end position="23"/>
    </location>
</feature>
<dbReference type="InterPro" id="IPR004843">
    <property type="entry name" value="Calcineurin-like_PHP"/>
</dbReference>
<dbReference type="SUPFAM" id="SSF56300">
    <property type="entry name" value="Metallo-dependent phosphatases"/>
    <property type="match status" value="1"/>
</dbReference>
<dbReference type="PANTHER" id="PTHR31302">
    <property type="entry name" value="TRANSMEMBRANE PROTEIN WITH METALLOPHOSPHOESTERASE DOMAIN-RELATED"/>
    <property type="match status" value="1"/>
</dbReference>
<organism evidence="3 4">
    <name type="scientific">Paenalkalicoccus suaedae</name>
    <dbReference type="NCBI Taxonomy" id="2592382"/>
    <lineage>
        <taxon>Bacteria</taxon>
        <taxon>Bacillati</taxon>
        <taxon>Bacillota</taxon>
        <taxon>Bacilli</taxon>
        <taxon>Bacillales</taxon>
        <taxon>Bacillaceae</taxon>
        <taxon>Paenalkalicoccus</taxon>
    </lineage>
</organism>
<dbReference type="AlphaFoldDB" id="A0A859FFB2"/>
<keyword evidence="1" id="KW-0812">Transmembrane</keyword>
<dbReference type="KEGG" id="psua:FLK61_31690"/>
<dbReference type="PANTHER" id="PTHR31302:SF0">
    <property type="entry name" value="TRANSMEMBRANE PROTEIN WITH METALLOPHOSPHOESTERASE DOMAIN"/>
    <property type="match status" value="1"/>
</dbReference>
<dbReference type="EMBL" id="CP041372">
    <property type="protein sequence ID" value="QKS71274.1"/>
    <property type="molecule type" value="Genomic_DNA"/>
</dbReference>
<sequence>MNRTVVIGAGIFILMYIALHVYLAFVTALFIPVSFTLLAILFSLLGLSYLLANKLLLAKLIGSIWFAILTYMLMVLPILHLLYYVAPFALLQIVFATTFILYMIAGLFGAYSTKTIAYSITVPKRQATQDKLRLVLASDMHFGGLSGHTHVKRLVKHVNALKPDSILLAGDIVDDDPAHFHNKHMDETMAKLQAPFGKLAVLGNHEYYGKEIPKLRDILSTINIQLLEDASFVVADSLRVIGRLDQTDRNRQSVDDMIGDEHLPVLVMDHQPTELEKIADAGAHISVSGHTHRGQIWPFHLITERMFFLDYGYKKHKQLHAFVSSGFGFWGPPIRIGTRSEIVCIDVTFSDET</sequence>
<dbReference type="InterPro" id="IPR051158">
    <property type="entry name" value="Metallophosphoesterase_sf"/>
</dbReference>
<name>A0A859FFB2_9BACI</name>
<gene>
    <name evidence="3" type="ORF">FLK61_31690</name>
</gene>
<proteinExistence type="predicted"/>
<accession>A0A859FFB2</accession>
<feature type="transmembrane region" description="Helical" evidence="1">
    <location>
        <begin position="29"/>
        <end position="52"/>
    </location>
</feature>
<dbReference type="Proteomes" id="UP000318138">
    <property type="component" value="Chromosome"/>
</dbReference>
<keyword evidence="4" id="KW-1185">Reference proteome</keyword>
<dbReference type="Pfam" id="PF00149">
    <property type="entry name" value="Metallophos"/>
    <property type="match status" value="1"/>
</dbReference>
<dbReference type="Gene3D" id="3.60.21.10">
    <property type="match status" value="1"/>
</dbReference>
<evidence type="ECO:0000313" key="4">
    <source>
        <dbReference type="Proteomes" id="UP000318138"/>
    </source>
</evidence>
<dbReference type="InterPro" id="IPR029052">
    <property type="entry name" value="Metallo-depent_PP-like"/>
</dbReference>
<dbReference type="RefSeq" id="WP_176009309.1">
    <property type="nucleotide sequence ID" value="NZ_CP041372.2"/>
</dbReference>
<keyword evidence="1" id="KW-0472">Membrane</keyword>
<keyword evidence="1" id="KW-1133">Transmembrane helix</keyword>